<evidence type="ECO:0000313" key="4">
    <source>
        <dbReference type="Proteomes" id="UP001156398"/>
    </source>
</evidence>
<feature type="transmembrane region" description="Helical" evidence="1">
    <location>
        <begin position="21"/>
        <end position="45"/>
    </location>
</feature>
<evidence type="ECO:0000313" key="3">
    <source>
        <dbReference type="EMBL" id="MDI5969605.1"/>
    </source>
</evidence>
<keyword evidence="1" id="KW-0472">Membrane</keyword>
<evidence type="ECO:0000313" key="2">
    <source>
        <dbReference type="EMBL" id="MDI5965182.1"/>
    </source>
</evidence>
<dbReference type="EMBL" id="JAAGKO020000031">
    <property type="protein sequence ID" value="MDI5965182.1"/>
    <property type="molecule type" value="Genomic_DNA"/>
</dbReference>
<protein>
    <submittedName>
        <fullName evidence="3">DUF2530 domain-containing protein</fullName>
    </submittedName>
</protein>
<accession>A0AA90H6B2</accession>
<reference evidence="3 4" key="1">
    <citation type="submission" date="2023-05" db="EMBL/GenBank/DDBJ databases">
        <title>Streptantibioticus silvisoli sp. nov., acidotolerant actinomycetes 1 from pine litter.</title>
        <authorList>
            <person name="Swiecimska M."/>
            <person name="Golinska P."/>
            <person name="Sangal V."/>
            <person name="Wachnowicz B."/>
            <person name="Goodfellow M."/>
        </authorList>
    </citation>
    <scope>NUCLEOTIDE SEQUENCE</scope>
    <source>
        <strain evidence="3">SL13</strain>
        <strain evidence="2 4">SL54</strain>
    </source>
</reference>
<proteinExistence type="predicted"/>
<keyword evidence="1" id="KW-1133">Transmembrane helix</keyword>
<comment type="caution">
    <text evidence="3">The sequence shown here is derived from an EMBL/GenBank/DDBJ whole genome shotgun (WGS) entry which is preliminary data.</text>
</comment>
<keyword evidence="1" id="KW-0812">Transmembrane</keyword>
<dbReference type="RefSeq" id="WP_271314179.1">
    <property type="nucleotide sequence ID" value="NZ_JAAGKO020000031.1"/>
</dbReference>
<keyword evidence="4" id="KW-1185">Reference proteome</keyword>
<dbReference type="Proteomes" id="UP001156398">
    <property type="component" value="Unassembled WGS sequence"/>
</dbReference>
<dbReference type="EMBL" id="JABXJJ020000010">
    <property type="protein sequence ID" value="MDI5969605.1"/>
    <property type="molecule type" value="Genomic_DNA"/>
</dbReference>
<dbReference type="AlphaFoldDB" id="A0AA90H6B2"/>
<organism evidence="3">
    <name type="scientific">Streptantibioticus silvisoli</name>
    <dbReference type="NCBI Taxonomy" id="2705255"/>
    <lineage>
        <taxon>Bacteria</taxon>
        <taxon>Bacillati</taxon>
        <taxon>Actinomycetota</taxon>
        <taxon>Actinomycetes</taxon>
        <taxon>Kitasatosporales</taxon>
        <taxon>Streptomycetaceae</taxon>
        <taxon>Streptantibioticus</taxon>
    </lineage>
</organism>
<evidence type="ECO:0000256" key="1">
    <source>
        <dbReference type="SAM" id="Phobius"/>
    </source>
</evidence>
<gene>
    <name evidence="2" type="ORF">POF43_021070</name>
    <name evidence="3" type="ORF">POF50_009675</name>
</gene>
<feature type="transmembrane region" description="Helical" evidence="1">
    <location>
        <begin position="51"/>
        <end position="70"/>
    </location>
</feature>
<sequence>MRTTTWQPRHETPEPLEANDVAITIGGTIIWAVLFVVQLPFYGWYSDHGHAWWIWCCAAGAALGVVGIVYTRRRRDAIRRSHQRESGPAADQG</sequence>
<dbReference type="Pfam" id="PF10745">
    <property type="entry name" value="DUF2530"/>
    <property type="match status" value="1"/>
</dbReference>
<dbReference type="InterPro" id="IPR019681">
    <property type="entry name" value="DUF2530"/>
</dbReference>
<name>A0AA90H6B2_9ACTN</name>